<dbReference type="GeneID" id="82885152"/>
<reference evidence="2" key="1">
    <citation type="submission" date="2017-12" db="EMBL/GenBank/DDBJ databases">
        <title>Whole genome sequencing of Acidipropionibacterium jensenii strains JS279 and JS280.</title>
        <authorList>
            <person name="Deptula P."/>
            <person name="Laine P."/>
            <person name="Smolander O.-P."/>
            <person name="Paulin L."/>
            <person name="Auvinen P."/>
            <person name="Varmanen P."/>
        </authorList>
    </citation>
    <scope>NUCLEOTIDE SEQUENCE [LARGE SCALE GENOMIC DNA]</scope>
    <source>
        <strain evidence="2">JS280</strain>
    </source>
</reference>
<gene>
    <name evidence="1" type="ORF">C0Z10_03810</name>
</gene>
<dbReference type="CDD" id="cd12954">
    <property type="entry name" value="MMP_TTHA0227_like_1"/>
    <property type="match status" value="1"/>
</dbReference>
<evidence type="ECO:0000313" key="2">
    <source>
        <dbReference type="Proteomes" id="UP000285875"/>
    </source>
</evidence>
<name>A0A3T0SAL0_9ACTN</name>
<sequence>MSSRRDRHGRGMRGPLVVPAALGGVVPSPRPTRSEFFAEAVGSALARISQTCPAALDRLVVGVEDVPERQSFIEDHVPLTSAQDGDEHHPAKVVLFRRPLEMRAATPQGLVILVHRTLVEQLSALTGLPVDVIDPGAEFD</sequence>
<dbReference type="InterPro" id="IPR038555">
    <property type="entry name" value="Zincin_1_sf"/>
</dbReference>
<dbReference type="EMBL" id="CP025570">
    <property type="protein sequence ID" value="AZZ40683.1"/>
    <property type="molecule type" value="Genomic_DNA"/>
</dbReference>
<dbReference type="Pfam" id="PF06262">
    <property type="entry name" value="Zincin_1"/>
    <property type="match status" value="1"/>
</dbReference>
<dbReference type="RefSeq" id="WP_097799796.1">
    <property type="nucleotide sequence ID" value="NZ_CP025570.1"/>
</dbReference>
<proteinExistence type="predicted"/>
<dbReference type="KEGG" id="aji:C0Z10_03810"/>
<dbReference type="Gene3D" id="3.30.2010.20">
    <property type="match status" value="1"/>
</dbReference>
<dbReference type="SUPFAM" id="SSF55486">
    <property type="entry name" value="Metalloproteases ('zincins'), catalytic domain"/>
    <property type="match status" value="1"/>
</dbReference>
<protein>
    <submittedName>
        <fullName evidence="1">Uncharacterized protein</fullName>
    </submittedName>
</protein>
<evidence type="ECO:0000313" key="1">
    <source>
        <dbReference type="EMBL" id="AZZ40683.1"/>
    </source>
</evidence>
<accession>A0A3T0SAL0</accession>
<organism evidence="1 2">
    <name type="scientific">Acidipropionibacterium jensenii</name>
    <dbReference type="NCBI Taxonomy" id="1749"/>
    <lineage>
        <taxon>Bacteria</taxon>
        <taxon>Bacillati</taxon>
        <taxon>Actinomycetota</taxon>
        <taxon>Actinomycetes</taxon>
        <taxon>Propionibacteriales</taxon>
        <taxon>Propionibacteriaceae</taxon>
        <taxon>Acidipropionibacterium</taxon>
    </lineage>
</organism>
<dbReference type="AlphaFoldDB" id="A0A3T0SAL0"/>
<dbReference type="InterPro" id="IPR010428">
    <property type="entry name" value="Zincin_1"/>
</dbReference>
<dbReference type="Proteomes" id="UP000285875">
    <property type="component" value="Chromosome"/>
</dbReference>